<proteinExistence type="predicted"/>
<gene>
    <name evidence="4" type="ORF">HLB23_31145</name>
</gene>
<dbReference type="Proteomes" id="UP000586827">
    <property type="component" value="Unassembled WGS sequence"/>
</dbReference>
<dbReference type="AlphaFoldDB" id="A0A849C952"/>
<dbReference type="InterPro" id="IPR050129">
    <property type="entry name" value="Zn_alcohol_dh"/>
</dbReference>
<evidence type="ECO:0000256" key="1">
    <source>
        <dbReference type="ARBA" id="ARBA00001947"/>
    </source>
</evidence>
<accession>A0A849C952</accession>
<dbReference type="SUPFAM" id="SSF50129">
    <property type="entry name" value="GroES-like"/>
    <property type="match status" value="1"/>
</dbReference>
<dbReference type="PANTHER" id="PTHR43401">
    <property type="entry name" value="L-THREONINE 3-DEHYDROGENASE"/>
    <property type="match status" value="1"/>
</dbReference>
<keyword evidence="2" id="KW-0560">Oxidoreductase</keyword>
<evidence type="ECO:0000313" key="4">
    <source>
        <dbReference type="EMBL" id="NNH74258.1"/>
    </source>
</evidence>
<dbReference type="RefSeq" id="WP_084521697.1">
    <property type="nucleotide sequence ID" value="NZ_JABELX010000013.1"/>
</dbReference>
<protein>
    <submittedName>
        <fullName evidence="4">Alcohol dehydrogenase catalytic domain-containing protein</fullName>
    </submittedName>
</protein>
<dbReference type="Gene3D" id="3.90.180.10">
    <property type="entry name" value="Medium-chain alcohol dehydrogenases, catalytic domain"/>
    <property type="match status" value="1"/>
</dbReference>
<sequence>MRALLVEKSGQFSVETVPDPSPGVDDVVVRVDAVGICGTDIHIVAGEFPPTPYPIIPGDEFAGEVVALGDARNTFRSGVGRKIQLRPTARTSR</sequence>
<dbReference type="Pfam" id="PF08240">
    <property type="entry name" value="ADH_N"/>
    <property type="match status" value="1"/>
</dbReference>
<comment type="caution">
    <text evidence="4">The sequence shown here is derived from an EMBL/GenBank/DDBJ whole genome shotgun (WGS) entry which is preliminary data.</text>
</comment>
<dbReference type="EMBL" id="JABELX010000013">
    <property type="protein sequence ID" value="NNH74258.1"/>
    <property type="molecule type" value="Genomic_DNA"/>
</dbReference>
<feature type="domain" description="Alcohol dehydrogenase-like N-terminal" evidence="3">
    <location>
        <begin position="25"/>
        <end position="78"/>
    </location>
</feature>
<dbReference type="GO" id="GO:0016491">
    <property type="term" value="F:oxidoreductase activity"/>
    <property type="evidence" value="ECO:0007669"/>
    <property type="project" value="UniProtKB-KW"/>
</dbReference>
<organism evidence="4 5">
    <name type="scientific">Nocardia uniformis</name>
    <dbReference type="NCBI Taxonomy" id="53432"/>
    <lineage>
        <taxon>Bacteria</taxon>
        <taxon>Bacillati</taxon>
        <taxon>Actinomycetota</taxon>
        <taxon>Actinomycetes</taxon>
        <taxon>Mycobacteriales</taxon>
        <taxon>Nocardiaceae</taxon>
        <taxon>Nocardia</taxon>
    </lineage>
</organism>
<keyword evidence="5" id="KW-1185">Reference proteome</keyword>
<dbReference type="PANTHER" id="PTHR43401:SF2">
    <property type="entry name" value="L-THREONINE 3-DEHYDROGENASE"/>
    <property type="match status" value="1"/>
</dbReference>
<evidence type="ECO:0000313" key="5">
    <source>
        <dbReference type="Proteomes" id="UP000586827"/>
    </source>
</evidence>
<dbReference type="InterPro" id="IPR013154">
    <property type="entry name" value="ADH-like_N"/>
</dbReference>
<comment type="cofactor">
    <cofactor evidence="1">
        <name>Zn(2+)</name>
        <dbReference type="ChEBI" id="CHEBI:29105"/>
    </cofactor>
</comment>
<name>A0A849C952_9NOCA</name>
<evidence type="ECO:0000256" key="2">
    <source>
        <dbReference type="ARBA" id="ARBA00023002"/>
    </source>
</evidence>
<dbReference type="InterPro" id="IPR011032">
    <property type="entry name" value="GroES-like_sf"/>
</dbReference>
<reference evidence="4 5" key="1">
    <citation type="submission" date="2020-05" db="EMBL/GenBank/DDBJ databases">
        <title>MicrobeNet Type strains.</title>
        <authorList>
            <person name="Nicholson A.C."/>
        </authorList>
    </citation>
    <scope>NUCLEOTIDE SEQUENCE [LARGE SCALE GENOMIC DNA]</scope>
    <source>
        <strain evidence="4 5">JCM 3224</strain>
    </source>
</reference>
<evidence type="ECO:0000259" key="3">
    <source>
        <dbReference type="Pfam" id="PF08240"/>
    </source>
</evidence>